<sequence length="1080" mass="122141">MSLLNSKGKQREETPQPTDIADRLIALKRRTAAPTRTKDKAERMPVAVTPANEKYSRTSVPSGRSPKKLHASPAIIHRSAADADADEFSRKLQISSQPPSRSTPSGPRQNQSSKLYNPDRDPIPTMRRTAEPDAMSDTASSSHAPRYRNPSNTREREREAPTRQLFDHRKDDPVRFAVLKQRPVPTPKSSGEYISASSTSSYAASQVSSTFTLSSTTDGSSASSAIFDQSRPNTNSEDGSTNVFANQLKKLYRNITNLENKIKDEDVENEEDSRYNGRILRKGKDSTQEDEETERQKWGKRIEDHKRLVEYIHNMLEISLSPSVPASLRKIPTKYNIIMRLWVTGFNKILQSLQRACLESPLAMEHLQEFIYYAYTFYTGLYEEQPLATFRQNWLEALGDLARYRMAAAAHATDSDKLADADTKSVSDAPAARIDDSPSPSVGIAAARALELQPEKEQWRAIARDWYGTGLADQPGTGKLHHHLGFLYREVEAEELRAVYHFVKSMVSLHPFQTSRENVLHVWSPEAQTRRRLPDARVPDLFVLLHGMLFTNIQLDDFKPTFSRFMERLELEGAEEREWIMMATVNIGSLFEYGKANGHQWISRIAKKEAQRDDDKMDVDDDPKSRLVSSPHMSEMDVNSDEPPTAFKLALELTFAMLKYVLGHPTRKPSPFARSRINPYLTALLTFLTTMLKHQKTKEILERHLPWDDFATLFALVPRNVMASQGLSPSTHNGDGDRWAMLTSGTAPPLPEDWCLRGMEWVGRKVFQPGYWKSGDDRRVEIEILGEAEHIESTDGRIEDDDDNHDPSKMSESTKRWVRIVRCAVGIASAVDGFTWVEGTRIWKVEGALCAKVGQWKEEDRIEIEEEERRRVGTRWADDSMDVDEDNVEVFSDESEEDDDDSEEITALKERRRYLRNLLESEPTPRRLPRSSRAEYSTHPSLHIVPGYSVLKATAGQSWFQLPVIMELDGLKSNSSKLGEAAKTALDYITSHIRSHSLSLKVQTSKGNYLTNLNVRIEQVDFTTGNPERTLLKAQAPDLGANPVKVVLLSLDRNLRLKARSRQLPAAGEKDLASLLAVGT</sequence>
<feature type="compositionally biased region" description="Basic and acidic residues" evidence="1">
    <location>
        <begin position="153"/>
        <end position="174"/>
    </location>
</feature>
<dbReference type="PANTHER" id="PTHR15696:SF0">
    <property type="entry name" value="TELOMERASE-BINDING PROTEIN EST1A"/>
    <property type="match status" value="1"/>
</dbReference>
<feature type="compositionally biased region" description="Low complexity" evidence="1">
    <location>
        <begin position="212"/>
        <end position="225"/>
    </location>
</feature>
<evidence type="ECO:0000313" key="4">
    <source>
        <dbReference type="EMBL" id="KAE9406452.1"/>
    </source>
</evidence>
<evidence type="ECO:0000259" key="3">
    <source>
        <dbReference type="Pfam" id="PF13638"/>
    </source>
</evidence>
<feature type="region of interest" description="Disordered" evidence="1">
    <location>
        <begin position="1"/>
        <end position="194"/>
    </location>
</feature>
<dbReference type="Gene3D" id="3.40.50.1010">
    <property type="entry name" value="5'-nuclease"/>
    <property type="match status" value="1"/>
</dbReference>
<dbReference type="GO" id="GO:0070034">
    <property type="term" value="F:telomerase RNA binding"/>
    <property type="evidence" value="ECO:0007669"/>
    <property type="project" value="TreeGrafter"/>
</dbReference>
<dbReference type="PANTHER" id="PTHR15696">
    <property type="entry name" value="SMG-7 SUPPRESSOR WITH MORPHOLOGICAL EFFECT ON GENITALIA PROTEIN 7"/>
    <property type="match status" value="1"/>
</dbReference>
<dbReference type="GO" id="GO:0005697">
    <property type="term" value="C:telomerase holoenzyme complex"/>
    <property type="evidence" value="ECO:0007669"/>
    <property type="project" value="TreeGrafter"/>
</dbReference>
<dbReference type="InterPro" id="IPR011990">
    <property type="entry name" value="TPR-like_helical_dom_sf"/>
</dbReference>
<evidence type="ECO:0000256" key="1">
    <source>
        <dbReference type="SAM" id="MobiDB-lite"/>
    </source>
</evidence>
<feature type="compositionally biased region" description="Polar residues" evidence="1">
    <location>
        <begin position="226"/>
        <end position="241"/>
    </location>
</feature>
<dbReference type="AlphaFoldDB" id="A0A6A4I3N1"/>
<dbReference type="Pfam" id="PF10373">
    <property type="entry name" value="EST1_DNA_bind"/>
    <property type="match status" value="1"/>
</dbReference>
<dbReference type="Gene3D" id="1.25.40.10">
    <property type="entry name" value="Tetratricopeptide repeat domain"/>
    <property type="match status" value="1"/>
</dbReference>
<proteinExistence type="predicted"/>
<feature type="region of interest" description="Disordered" evidence="1">
    <location>
        <begin position="791"/>
        <end position="811"/>
    </location>
</feature>
<evidence type="ECO:0000259" key="2">
    <source>
        <dbReference type="Pfam" id="PF10373"/>
    </source>
</evidence>
<dbReference type="InterPro" id="IPR018834">
    <property type="entry name" value="DNA/RNA-bd_Est1-type"/>
</dbReference>
<feature type="region of interest" description="Disordered" evidence="1">
    <location>
        <begin position="612"/>
        <end position="641"/>
    </location>
</feature>
<dbReference type="InterPro" id="IPR045153">
    <property type="entry name" value="Est1/Ebs1-like"/>
</dbReference>
<feature type="domain" description="PIN" evidence="3">
    <location>
        <begin position="963"/>
        <end position="1067"/>
    </location>
</feature>
<organism evidence="4 5">
    <name type="scientific">Gymnopus androsaceus JB14</name>
    <dbReference type="NCBI Taxonomy" id="1447944"/>
    <lineage>
        <taxon>Eukaryota</taxon>
        <taxon>Fungi</taxon>
        <taxon>Dikarya</taxon>
        <taxon>Basidiomycota</taxon>
        <taxon>Agaricomycotina</taxon>
        <taxon>Agaricomycetes</taxon>
        <taxon>Agaricomycetidae</taxon>
        <taxon>Agaricales</taxon>
        <taxon>Marasmiineae</taxon>
        <taxon>Omphalotaceae</taxon>
        <taxon>Gymnopus</taxon>
    </lineage>
</organism>
<feature type="compositionally biased region" description="Polar residues" evidence="1">
    <location>
        <begin position="92"/>
        <end position="115"/>
    </location>
</feature>
<evidence type="ECO:0000313" key="5">
    <source>
        <dbReference type="Proteomes" id="UP000799118"/>
    </source>
</evidence>
<dbReference type="InterPro" id="IPR002716">
    <property type="entry name" value="PIN_dom"/>
</dbReference>
<dbReference type="EMBL" id="ML769402">
    <property type="protein sequence ID" value="KAE9406452.1"/>
    <property type="molecule type" value="Genomic_DNA"/>
</dbReference>
<dbReference type="GO" id="GO:0000184">
    <property type="term" value="P:nuclear-transcribed mRNA catabolic process, nonsense-mediated decay"/>
    <property type="evidence" value="ECO:0007669"/>
    <property type="project" value="TreeGrafter"/>
</dbReference>
<dbReference type="SUPFAM" id="SSF48452">
    <property type="entry name" value="TPR-like"/>
    <property type="match status" value="1"/>
</dbReference>
<accession>A0A6A4I3N1</accession>
<reference evidence="4" key="1">
    <citation type="journal article" date="2019" name="Environ. Microbiol.">
        <title>Fungal ecological strategies reflected in gene transcription - a case study of two litter decomposers.</title>
        <authorList>
            <person name="Barbi F."/>
            <person name="Kohler A."/>
            <person name="Barry K."/>
            <person name="Baskaran P."/>
            <person name="Daum C."/>
            <person name="Fauchery L."/>
            <person name="Ihrmark K."/>
            <person name="Kuo A."/>
            <person name="LaButti K."/>
            <person name="Lipzen A."/>
            <person name="Morin E."/>
            <person name="Grigoriev I.V."/>
            <person name="Henrissat B."/>
            <person name="Lindahl B."/>
            <person name="Martin F."/>
        </authorList>
    </citation>
    <scope>NUCLEOTIDE SEQUENCE</scope>
    <source>
        <strain evidence="4">JB14</strain>
    </source>
</reference>
<feature type="domain" description="DNA/RNA-binding" evidence="2">
    <location>
        <begin position="475"/>
        <end position="722"/>
    </location>
</feature>
<keyword evidence="5" id="KW-1185">Reference proteome</keyword>
<dbReference type="OrthoDB" id="2017974at2759"/>
<dbReference type="Pfam" id="PF13638">
    <property type="entry name" value="PIN_4"/>
    <property type="match status" value="1"/>
</dbReference>
<feature type="region of interest" description="Disordered" evidence="1">
    <location>
        <begin position="212"/>
        <end position="241"/>
    </location>
</feature>
<gene>
    <name evidence="4" type="ORF">BT96DRAFT_1014944</name>
</gene>
<dbReference type="GO" id="GO:0042162">
    <property type="term" value="F:telomeric DNA binding"/>
    <property type="evidence" value="ECO:0007669"/>
    <property type="project" value="TreeGrafter"/>
</dbReference>
<dbReference type="CDD" id="cd09880">
    <property type="entry name" value="PIN_Smg5-6-like"/>
    <property type="match status" value="1"/>
</dbReference>
<evidence type="ECO:0008006" key="6">
    <source>
        <dbReference type="Google" id="ProtNLM"/>
    </source>
</evidence>
<name>A0A6A4I3N1_9AGAR</name>
<protein>
    <recommendedName>
        <fullName evidence="6">DNA/RNA-binding domain-containing protein</fullName>
    </recommendedName>
</protein>
<dbReference type="Proteomes" id="UP000799118">
    <property type="component" value="Unassembled WGS sequence"/>
</dbReference>